<accession>A0A917SKD4</accession>
<dbReference type="Proteomes" id="UP000649829">
    <property type="component" value="Unassembled WGS sequence"/>
</dbReference>
<keyword evidence="2" id="KW-0378">Hydrolase</keyword>
<evidence type="ECO:0000313" key="2">
    <source>
        <dbReference type="EMBL" id="GGL84242.1"/>
    </source>
</evidence>
<keyword evidence="3" id="KW-1185">Reference proteome</keyword>
<dbReference type="RefSeq" id="WP_028285234.1">
    <property type="nucleotide sequence ID" value="NZ_BMLF01000001.1"/>
</dbReference>
<reference evidence="2" key="1">
    <citation type="journal article" date="2014" name="Int. J. Syst. Evol. Microbiol.">
        <title>Complete genome sequence of Corynebacterium casei LMG S-19264T (=DSM 44701T), isolated from a smear-ripened cheese.</title>
        <authorList>
            <consortium name="US DOE Joint Genome Institute (JGI-PGF)"/>
            <person name="Walter F."/>
            <person name="Albersmeier A."/>
            <person name="Kalinowski J."/>
            <person name="Ruckert C."/>
        </authorList>
    </citation>
    <scope>NUCLEOTIDE SEQUENCE</scope>
    <source>
        <strain evidence="2">CGMCC 1.6293</strain>
    </source>
</reference>
<dbReference type="EMBL" id="BMLF01000001">
    <property type="protein sequence ID" value="GGL84242.1"/>
    <property type="molecule type" value="Genomic_DNA"/>
</dbReference>
<sequence length="321" mass="34296">MEAAPFFSDVDDGPEGGRALWVTAADGVRIRVGAWPADGARGTVLLFPGRTEYIEKYGRAARDLAARGYATAAVDWRGQGIADRLVKAPLKGHVGAFSDYQLDVQAMRAAVAEMGLPRPFFLIGHSMGGCIGLRALHEGLPVDAAAFTGPMWGIAIPPAMRPVARVLSSVGTALGFGNAYAPGTVRNAYVLVEPFEGNNLTKDRGMYDYMIRQTRAHMDVALAGPTLRWLREALAETAALASMPAPDVPCIAFVGSDEAIVDVPAIEAQMAKWPGGRLVRVQAGDHEVMMDTPETRARLFDAITAHFDAHNAARRTTAARA</sequence>
<dbReference type="Pfam" id="PF12146">
    <property type="entry name" value="Hydrolase_4"/>
    <property type="match status" value="1"/>
</dbReference>
<proteinExistence type="predicted"/>
<gene>
    <name evidence="2" type="primary">pldB</name>
    <name evidence="2" type="ORF">GCM10011534_02700</name>
</gene>
<reference evidence="2" key="2">
    <citation type="submission" date="2020-09" db="EMBL/GenBank/DDBJ databases">
        <authorList>
            <person name="Sun Q."/>
            <person name="Zhou Y."/>
        </authorList>
    </citation>
    <scope>NUCLEOTIDE SEQUENCE</scope>
    <source>
        <strain evidence="2">CGMCC 1.6293</strain>
    </source>
</reference>
<dbReference type="Gene3D" id="3.40.50.1820">
    <property type="entry name" value="alpha/beta hydrolase"/>
    <property type="match status" value="1"/>
</dbReference>
<name>A0A917SKD4_9RHOB</name>
<feature type="domain" description="Serine aminopeptidase S33" evidence="1">
    <location>
        <begin position="40"/>
        <end position="292"/>
    </location>
</feature>
<dbReference type="SUPFAM" id="SSF53474">
    <property type="entry name" value="alpha/beta-Hydrolases"/>
    <property type="match status" value="1"/>
</dbReference>
<evidence type="ECO:0000313" key="3">
    <source>
        <dbReference type="Proteomes" id="UP000649829"/>
    </source>
</evidence>
<dbReference type="InterPro" id="IPR022742">
    <property type="entry name" value="Hydrolase_4"/>
</dbReference>
<protein>
    <submittedName>
        <fullName evidence="2">Hydrolase</fullName>
    </submittedName>
</protein>
<dbReference type="InterPro" id="IPR029058">
    <property type="entry name" value="AB_hydrolase_fold"/>
</dbReference>
<organism evidence="2 3">
    <name type="scientific">Pseudooceanicola nanhaiensis</name>
    <dbReference type="NCBI Taxonomy" id="375761"/>
    <lineage>
        <taxon>Bacteria</taxon>
        <taxon>Pseudomonadati</taxon>
        <taxon>Pseudomonadota</taxon>
        <taxon>Alphaproteobacteria</taxon>
        <taxon>Rhodobacterales</taxon>
        <taxon>Paracoccaceae</taxon>
        <taxon>Pseudooceanicola</taxon>
    </lineage>
</organism>
<evidence type="ECO:0000259" key="1">
    <source>
        <dbReference type="Pfam" id="PF12146"/>
    </source>
</evidence>
<comment type="caution">
    <text evidence="2">The sequence shown here is derived from an EMBL/GenBank/DDBJ whole genome shotgun (WGS) entry which is preliminary data.</text>
</comment>
<dbReference type="GO" id="GO:0016787">
    <property type="term" value="F:hydrolase activity"/>
    <property type="evidence" value="ECO:0007669"/>
    <property type="project" value="UniProtKB-KW"/>
</dbReference>
<dbReference type="InterPro" id="IPR051044">
    <property type="entry name" value="MAG_DAG_Lipase"/>
</dbReference>
<dbReference type="AlphaFoldDB" id="A0A917SKD4"/>
<dbReference type="PANTHER" id="PTHR11614">
    <property type="entry name" value="PHOSPHOLIPASE-RELATED"/>
    <property type="match status" value="1"/>
</dbReference>